<reference evidence="2" key="1">
    <citation type="submission" date="2018-06" db="EMBL/GenBank/DDBJ databases">
        <authorList>
            <person name="Zhirakovskaya E."/>
        </authorList>
    </citation>
    <scope>NUCLEOTIDE SEQUENCE</scope>
</reference>
<feature type="compositionally biased region" description="Polar residues" evidence="1">
    <location>
        <begin position="85"/>
        <end position="97"/>
    </location>
</feature>
<organism evidence="2">
    <name type="scientific">hydrothermal vent metagenome</name>
    <dbReference type="NCBI Taxonomy" id="652676"/>
    <lineage>
        <taxon>unclassified sequences</taxon>
        <taxon>metagenomes</taxon>
        <taxon>ecological metagenomes</taxon>
    </lineage>
</organism>
<protein>
    <submittedName>
        <fullName evidence="2">Uncharacterized protein</fullName>
    </submittedName>
</protein>
<proteinExistence type="predicted"/>
<name>A0A3B1AGL9_9ZZZZ</name>
<evidence type="ECO:0000313" key="2">
    <source>
        <dbReference type="EMBL" id="VAW99033.1"/>
    </source>
</evidence>
<gene>
    <name evidence="2" type="ORF">MNBD_GAMMA21-2844</name>
</gene>
<dbReference type="AlphaFoldDB" id="A0A3B1AGL9"/>
<accession>A0A3B1AGL9</accession>
<dbReference type="EMBL" id="UOFR01000064">
    <property type="protein sequence ID" value="VAW99033.1"/>
    <property type="molecule type" value="Genomic_DNA"/>
</dbReference>
<sequence>MKNWNFTNGWSLKSTLVNGVYCLLIMNYFTTSSLGQAAEQEQLPIEFLEFLGEGIVIEEEYLDPLNYTDIDQSDVASKETDDSGTKQTATEVNNNEN</sequence>
<evidence type="ECO:0000256" key="1">
    <source>
        <dbReference type="SAM" id="MobiDB-lite"/>
    </source>
</evidence>
<feature type="region of interest" description="Disordered" evidence="1">
    <location>
        <begin position="72"/>
        <end position="97"/>
    </location>
</feature>